<feature type="transmembrane region" description="Helical" evidence="1">
    <location>
        <begin position="7"/>
        <end position="28"/>
    </location>
</feature>
<evidence type="ECO:0000313" key="2">
    <source>
        <dbReference type="EMBL" id="MFD1332497.1"/>
    </source>
</evidence>
<keyword evidence="1" id="KW-0472">Membrane</keyword>
<evidence type="ECO:0000256" key="1">
    <source>
        <dbReference type="SAM" id="Phobius"/>
    </source>
</evidence>
<dbReference type="Proteomes" id="UP001597171">
    <property type="component" value="Unassembled WGS sequence"/>
</dbReference>
<keyword evidence="1" id="KW-0812">Transmembrane</keyword>
<dbReference type="RefSeq" id="WP_378775712.1">
    <property type="nucleotide sequence ID" value="NZ_JBHTMX010000092.1"/>
</dbReference>
<sequence length="171" mass="19322">MIEKIENFFIFVSILAMYLVGLFFPNAIDVPVPKVESIPYFSIRHKQGEVLLHEPGLTSGSSFLLWKNWGPATRANIYRTEENWLVVLGGGGAAEMFQTSAGGRIVPVPWSDRKRTDDRRWTYVGAADLRFKREPRFYTPQELPECFALFGAGSSPYRLEHQAPSRCPAAP</sequence>
<organism evidence="2 3">
    <name type="scientific">Methylopila musalis</name>
    <dbReference type="NCBI Taxonomy" id="1134781"/>
    <lineage>
        <taxon>Bacteria</taxon>
        <taxon>Pseudomonadati</taxon>
        <taxon>Pseudomonadota</taxon>
        <taxon>Alphaproteobacteria</taxon>
        <taxon>Hyphomicrobiales</taxon>
        <taxon>Methylopilaceae</taxon>
        <taxon>Methylopila</taxon>
    </lineage>
</organism>
<proteinExistence type="predicted"/>
<gene>
    <name evidence="2" type="ORF">ACFQ4O_10855</name>
</gene>
<accession>A0ABW3Z937</accession>
<keyword evidence="3" id="KW-1185">Reference proteome</keyword>
<reference evidence="3" key="1">
    <citation type="journal article" date="2019" name="Int. J. Syst. Evol. Microbiol.">
        <title>The Global Catalogue of Microorganisms (GCM) 10K type strain sequencing project: providing services to taxonomists for standard genome sequencing and annotation.</title>
        <authorList>
            <consortium name="The Broad Institute Genomics Platform"/>
            <consortium name="The Broad Institute Genome Sequencing Center for Infectious Disease"/>
            <person name="Wu L."/>
            <person name="Ma J."/>
        </authorList>
    </citation>
    <scope>NUCLEOTIDE SEQUENCE [LARGE SCALE GENOMIC DNA]</scope>
    <source>
        <strain evidence="3">CCUG 61696</strain>
    </source>
</reference>
<comment type="caution">
    <text evidence="2">The sequence shown here is derived from an EMBL/GenBank/DDBJ whole genome shotgun (WGS) entry which is preliminary data.</text>
</comment>
<evidence type="ECO:0000313" key="3">
    <source>
        <dbReference type="Proteomes" id="UP001597171"/>
    </source>
</evidence>
<dbReference type="EMBL" id="JBHTMX010000092">
    <property type="protein sequence ID" value="MFD1332497.1"/>
    <property type="molecule type" value="Genomic_DNA"/>
</dbReference>
<name>A0ABW3Z937_9HYPH</name>
<keyword evidence="1" id="KW-1133">Transmembrane helix</keyword>
<protein>
    <submittedName>
        <fullName evidence="2">Uncharacterized protein</fullName>
    </submittedName>
</protein>